<comment type="caution">
    <text evidence="7">The sequence shown here is derived from an EMBL/GenBank/DDBJ whole genome shotgun (WGS) entry which is preliminary data.</text>
</comment>
<evidence type="ECO:0000313" key="7">
    <source>
        <dbReference type="EMBL" id="MBB6070240.1"/>
    </source>
</evidence>
<accession>A0A841GSI7</accession>
<keyword evidence="2" id="KW-0732">Signal</keyword>
<dbReference type="RefSeq" id="WP_170035637.1">
    <property type="nucleotide sequence ID" value="NZ_JABDTL010000001.1"/>
</dbReference>
<evidence type="ECO:0000256" key="4">
    <source>
        <dbReference type="ARBA" id="ARBA00023157"/>
    </source>
</evidence>
<dbReference type="GO" id="GO:0016853">
    <property type="term" value="F:isomerase activity"/>
    <property type="evidence" value="ECO:0007669"/>
    <property type="project" value="UniProtKB-KW"/>
</dbReference>
<dbReference type="GO" id="GO:0016491">
    <property type="term" value="F:oxidoreductase activity"/>
    <property type="evidence" value="ECO:0007669"/>
    <property type="project" value="UniProtKB-KW"/>
</dbReference>
<evidence type="ECO:0000256" key="1">
    <source>
        <dbReference type="ARBA" id="ARBA00005791"/>
    </source>
</evidence>
<organism evidence="7 8">
    <name type="scientific">Longimicrobium terrae</name>
    <dbReference type="NCBI Taxonomy" id="1639882"/>
    <lineage>
        <taxon>Bacteria</taxon>
        <taxon>Pseudomonadati</taxon>
        <taxon>Gemmatimonadota</taxon>
        <taxon>Longimicrobiia</taxon>
        <taxon>Longimicrobiales</taxon>
        <taxon>Longimicrobiaceae</taxon>
        <taxon>Longimicrobium</taxon>
    </lineage>
</organism>
<dbReference type="EMBL" id="JACHIA010000004">
    <property type="protein sequence ID" value="MBB6070240.1"/>
    <property type="molecule type" value="Genomic_DNA"/>
</dbReference>
<dbReference type="PROSITE" id="PS51352">
    <property type="entry name" value="THIOREDOXIN_2"/>
    <property type="match status" value="1"/>
</dbReference>
<comment type="similarity">
    <text evidence="1">Belongs to the thioredoxin family. DsbA subfamily.</text>
</comment>
<evidence type="ECO:0000259" key="6">
    <source>
        <dbReference type="PROSITE" id="PS51352"/>
    </source>
</evidence>
<dbReference type="PANTHER" id="PTHR13887:SF14">
    <property type="entry name" value="DISULFIDE BOND FORMATION PROTEIN D"/>
    <property type="match status" value="1"/>
</dbReference>
<proteinExistence type="inferred from homology"/>
<dbReference type="AlphaFoldDB" id="A0A841GSI7"/>
<evidence type="ECO:0000256" key="5">
    <source>
        <dbReference type="ARBA" id="ARBA00023284"/>
    </source>
</evidence>
<evidence type="ECO:0000313" key="8">
    <source>
        <dbReference type="Proteomes" id="UP000582837"/>
    </source>
</evidence>
<name>A0A841GSI7_9BACT</name>
<keyword evidence="7" id="KW-0413">Isomerase</keyword>
<keyword evidence="8" id="KW-1185">Reference proteome</keyword>
<dbReference type="Pfam" id="PF13462">
    <property type="entry name" value="Thioredoxin_4"/>
    <property type="match status" value="1"/>
</dbReference>
<dbReference type="InterPro" id="IPR012336">
    <property type="entry name" value="Thioredoxin-like_fold"/>
</dbReference>
<keyword evidence="4" id="KW-1015">Disulfide bond</keyword>
<evidence type="ECO:0000256" key="2">
    <source>
        <dbReference type="ARBA" id="ARBA00022729"/>
    </source>
</evidence>
<dbReference type="Gene3D" id="3.40.30.10">
    <property type="entry name" value="Glutaredoxin"/>
    <property type="match status" value="1"/>
</dbReference>
<dbReference type="SUPFAM" id="SSF52833">
    <property type="entry name" value="Thioredoxin-like"/>
    <property type="match status" value="1"/>
</dbReference>
<sequence length="218" mass="23330">MSTKNIVSNLATGLMVLCALAVTGMAVRNNFFPPNSGQAREQGPRTIRNWKQYAQTGAALGSADAPVTIVEFSDFQCPFCAGLSKTIRDMQARQPNRFRVVYRHFPLAQHTHAVAAGTAAECAGEQGRFAEYHDLLFANQDSIGERPWARFATAAGVADTIAFNRCVAGPAARARVEADARTAAKLELPGTPSLIVNGRLYSGAISEAELDSMISGAR</sequence>
<evidence type="ECO:0000256" key="3">
    <source>
        <dbReference type="ARBA" id="ARBA00023002"/>
    </source>
</evidence>
<protein>
    <submittedName>
        <fullName evidence="7">Protein-disulfide isomerase</fullName>
    </submittedName>
</protein>
<keyword evidence="3" id="KW-0560">Oxidoreductase</keyword>
<gene>
    <name evidence="7" type="ORF">HNQ61_001859</name>
</gene>
<dbReference type="Proteomes" id="UP000582837">
    <property type="component" value="Unassembled WGS sequence"/>
</dbReference>
<keyword evidence="5" id="KW-0676">Redox-active center</keyword>
<dbReference type="PANTHER" id="PTHR13887">
    <property type="entry name" value="GLUTATHIONE S-TRANSFERASE KAPPA"/>
    <property type="match status" value="1"/>
</dbReference>
<reference evidence="7 8" key="1">
    <citation type="submission" date="2020-08" db="EMBL/GenBank/DDBJ databases">
        <title>Genomic Encyclopedia of Type Strains, Phase IV (KMG-IV): sequencing the most valuable type-strain genomes for metagenomic binning, comparative biology and taxonomic classification.</title>
        <authorList>
            <person name="Goeker M."/>
        </authorList>
    </citation>
    <scope>NUCLEOTIDE SEQUENCE [LARGE SCALE GENOMIC DNA]</scope>
    <source>
        <strain evidence="7 8">DSM 29007</strain>
    </source>
</reference>
<dbReference type="InterPro" id="IPR036249">
    <property type="entry name" value="Thioredoxin-like_sf"/>
</dbReference>
<feature type="domain" description="Thioredoxin" evidence="6">
    <location>
        <begin position="21"/>
        <end position="218"/>
    </location>
</feature>
<dbReference type="InterPro" id="IPR013766">
    <property type="entry name" value="Thioredoxin_domain"/>
</dbReference>